<feature type="region of interest" description="Disordered" evidence="1">
    <location>
        <begin position="161"/>
        <end position="189"/>
    </location>
</feature>
<dbReference type="Proteomes" id="UP000009328">
    <property type="component" value="Unassembled WGS sequence"/>
</dbReference>
<comment type="caution">
    <text evidence="3">The sequence shown here is derived from an EMBL/GenBank/DDBJ whole genome shotgun (WGS) entry which is preliminary data.</text>
</comment>
<dbReference type="InterPro" id="IPR019180">
    <property type="entry name" value="Oxidoreductase-like_N"/>
</dbReference>
<evidence type="ECO:0000313" key="4">
    <source>
        <dbReference type="Proteomes" id="UP000009328"/>
    </source>
</evidence>
<sequence length="268" mass="30314">MILYRGLCLRGSGGFIPRRFISNPKMKLNTNSSQESNQTLTFEGNTNLVGTPEERMKNVFGGRIKGDARQSSSRKLAGQPRMIAGVLVPDRPTEPDNCCMSGCVNCVWEQYNDDLKDWRTLRNEAAQNINKTDQIWPEDFHPPLVALDMKNVPQDLKKTKIKMSQPKKKLSSSAYFPTKSTGVKPGAQHARKVAKELVEDESDKDDWENVPVSFRVFAETEKKMKAKKAERLRKLEEEKKAKELNKAQETQSNQNNKTNGPNVSATQE</sequence>
<name>K0KPW8_WICCF</name>
<dbReference type="STRING" id="1206466.K0KPW8"/>
<feature type="compositionally biased region" description="Polar residues" evidence="1">
    <location>
        <begin position="250"/>
        <end position="268"/>
    </location>
</feature>
<accession>K0KPW8</accession>
<organism evidence="3 4">
    <name type="scientific">Wickerhamomyces ciferrii (strain ATCC 14091 / BCRC 22168 / CBS 111 / JCM 3599 / NBRC 0793 / NRRL Y-1031 F-60-10)</name>
    <name type="common">Yeast</name>
    <name type="synonym">Pichia ciferrii</name>
    <dbReference type="NCBI Taxonomy" id="1206466"/>
    <lineage>
        <taxon>Eukaryota</taxon>
        <taxon>Fungi</taxon>
        <taxon>Dikarya</taxon>
        <taxon>Ascomycota</taxon>
        <taxon>Saccharomycotina</taxon>
        <taxon>Saccharomycetes</taxon>
        <taxon>Phaffomycetales</taxon>
        <taxon>Wickerhamomycetaceae</taxon>
        <taxon>Wickerhamomyces</taxon>
    </lineage>
</organism>
<evidence type="ECO:0000256" key="1">
    <source>
        <dbReference type="SAM" id="MobiDB-lite"/>
    </source>
</evidence>
<dbReference type="PANTHER" id="PTHR21193">
    <property type="entry name" value="OXIDOREDUCTASE-LIKE DOMAIN-CONTAINING PROTEIN 1"/>
    <property type="match status" value="1"/>
</dbReference>
<dbReference type="InterPro" id="IPR039251">
    <property type="entry name" value="OXLD1"/>
</dbReference>
<feature type="compositionally biased region" description="Polar residues" evidence="1">
    <location>
        <begin position="171"/>
        <end position="181"/>
    </location>
</feature>
<dbReference type="GO" id="GO:0005739">
    <property type="term" value="C:mitochondrion"/>
    <property type="evidence" value="ECO:0007669"/>
    <property type="project" value="TreeGrafter"/>
</dbReference>
<feature type="domain" description="Oxidoreductase-like" evidence="2">
    <location>
        <begin position="82"/>
        <end position="126"/>
    </location>
</feature>
<dbReference type="HOGENOM" id="CLU_062297_1_1_1"/>
<dbReference type="EMBL" id="CAIF01000179">
    <property type="protein sequence ID" value="CCH45071.1"/>
    <property type="molecule type" value="Genomic_DNA"/>
</dbReference>
<gene>
    <name evidence="3" type="ORF">BN7_4649</name>
</gene>
<proteinExistence type="predicted"/>
<feature type="compositionally biased region" description="Basic and acidic residues" evidence="1">
    <location>
        <begin position="220"/>
        <end position="246"/>
    </location>
</feature>
<dbReference type="AlphaFoldDB" id="K0KPW8"/>
<feature type="compositionally biased region" description="Basic residues" evidence="1">
    <location>
        <begin position="161"/>
        <end position="170"/>
    </location>
</feature>
<feature type="region of interest" description="Disordered" evidence="1">
    <location>
        <begin position="220"/>
        <end position="268"/>
    </location>
</feature>
<dbReference type="PANTHER" id="PTHR21193:SF3">
    <property type="entry name" value="OXIDOREDUCTASE-LIKE DOMAIN-CONTAINING PROTEIN 1"/>
    <property type="match status" value="1"/>
</dbReference>
<reference evidence="3 4" key="1">
    <citation type="journal article" date="2012" name="Eukaryot. Cell">
        <title>Draft genome sequence of Wickerhamomyces ciferrii NRRL Y-1031 F-60-10.</title>
        <authorList>
            <person name="Schneider J."/>
            <person name="Andrea H."/>
            <person name="Blom J."/>
            <person name="Jaenicke S."/>
            <person name="Ruckert C."/>
            <person name="Schorsch C."/>
            <person name="Szczepanowski R."/>
            <person name="Farwick M."/>
            <person name="Goesmann A."/>
            <person name="Puhler A."/>
            <person name="Schaffer S."/>
            <person name="Tauch A."/>
            <person name="Kohler T."/>
            <person name="Brinkrolf K."/>
        </authorList>
    </citation>
    <scope>NUCLEOTIDE SEQUENCE [LARGE SCALE GENOMIC DNA]</scope>
    <source>
        <strain evidence="4">ATCC 14091 / BCRC 22168 / CBS 111 / JCM 3599 / NBRC 0793 / NRRL Y-1031 F-60-10</strain>
    </source>
</reference>
<dbReference type="Pfam" id="PF09791">
    <property type="entry name" value="Oxidored-like"/>
    <property type="match status" value="1"/>
</dbReference>
<dbReference type="eggNOG" id="KOG4690">
    <property type="taxonomic scope" value="Eukaryota"/>
</dbReference>
<keyword evidence="4" id="KW-1185">Reference proteome</keyword>
<evidence type="ECO:0000313" key="3">
    <source>
        <dbReference type="EMBL" id="CCH45071.1"/>
    </source>
</evidence>
<evidence type="ECO:0000259" key="2">
    <source>
        <dbReference type="Pfam" id="PF09791"/>
    </source>
</evidence>
<dbReference type="InParanoid" id="K0KPW8"/>
<protein>
    <recommendedName>
        <fullName evidence="2">Oxidoreductase-like domain-containing protein</fullName>
    </recommendedName>
</protein>
<dbReference type="FunCoup" id="K0KPW8">
    <property type="interactions" value="60"/>
</dbReference>